<dbReference type="Proteomes" id="UP000606172">
    <property type="component" value="Unassembled WGS sequence"/>
</dbReference>
<gene>
    <name evidence="2" type="ORF">Ssi02_64760</name>
</gene>
<feature type="compositionally biased region" description="Basic and acidic residues" evidence="1">
    <location>
        <begin position="58"/>
        <end position="68"/>
    </location>
</feature>
<proteinExistence type="predicted"/>
<comment type="caution">
    <text evidence="2">The sequence shown here is derived from an EMBL/GenBank/DDBJ whole genome shotgun (WGS) entry which is preliminary data.</text>
</comment>
<dbReference type="AlphaFoldDB" id="A0A919RNR9"/>
<feature type="compositionally biased region" description="Polar residues" evidence="1">
    <location>
        <begin position="102"/>
        <end position="118"/>
    </location>
</feature>
<name>A0A919RNR9_9ACTN</name>
<evidence type="ECO:0000313" key="2">
    <source>
        <dbReference type="EMBL" id="GII96245.1"/>
    </source>
</evidence>
<dbReference type="RefSeq" id="WP_204031263.1">
    <property type="nucleotide sequence ID" value="NZ_BOOW01000043.1"/>
</dbReference>
<protein>
    <recommendedName>
        <fullName evidence="4">CU044_5270 family protein</fullName>
    </recommendedName>
</protein>
<feature type="region of interest" description="Disordered" evidence="1">
    <location>
        <begin position="34"/>
        <end position="71"/>
    </location>
</feature>
<reference evidence="2" key="1">
    <citation type="submission" date="2021-01" db="EMBL/GenBank/DDBJ databases">
        <title>Whole genome shotgun sequence of Sinosporangium siamense NBRC 109515.</title>
        <authorList>
            <person name="Komaki H."/>
            <person name="Tamura T."/>
        </authorList>
    </citation>
    <scope>NUCLEOTIDE SEQUENCE</scope>
    <source>
        <strain evidence="2">NBRC 109515</strain>
    </source>
</reference>
<dbReference type="InterPro" id="IPR047789">
    <property type="entry name" value="CU044_5270-like"/>
</dbReference>
<evidence type="ECO:0000256" key="1">
    <source>
        <dbReference type="SAM" id="MobiDB-lite"/>
    </source>
</evidence>
<evidence type="ECO:0000313" key="3">
    <source>
        <dbReference type="Proteomes" id="UP000606172"/>
    </source>
</evidence>
<dbReference type="EMBL" id="BOOW01000043">
    <property type="protein sequence ID" value="GII96245.1"/>
    <property type="molecule type" value="Genomic_DNA"/>
</dbReference>
<accession>A0A919RNR9</accession>
<keyword evidence="3" id="KW-1185">Reference proteome</keyword>
<feature type="region of interest" description="Disordered" evidence="1">
    <location>
        <begin position="196"/>
        <end position="267"/>
    </location>
</feature>
<dbReference type="NCBIfam" id="NF038083">
    <property type="entry name" value="CU044_5270_fam"/>
    <property type="match status" value="1"/>
</dbReference>
<feature type="region of interest" description="Disordered" evidence="1">
    <location>
        <begin position="1"/>
        <end position="22"/>
    </location>
</feature>
<organism evidence="2 3">
    <name type="scientific">Sinosporangium siamense</name>
    <dbReference type="NCBI Taxonomy" id="1367973"/>
    <lineage>
        <taxon>Bacteria</taxon>
        <taxon>Bacillati</taxon>
        <taxon>Actinomycetota</taxon>
        <taxon>Actinomycetes</taxon>
        <taxon>Streptosporangiales</taxon>
        <taxon>Streptosporangiaceae</taxon>
        <taxon>Sinosporangium</taxon>
    </lineage>
</organism>
<evidence type="ECO:0008006" key="4">
    <source>
        <dbReference type="Google" id="ProtNLM"/>
    </source>
</evidence>
<feature type="region of interest" description="Disordered" evidence="1">
    <location>
        <begin position="98"/>
        <end position="124"/>
    </location>
</feature>
<sequence length="430" mass="44986">MDDLNTVRDLLSAPSPSPQVTMEGRARLLASLGVRTTAPNAGENFPPATATRSRSRRSAAEAARRDGAPRTARWTALGTGLLATAAAVTVVIASGSAPDSPDSITLAQPSSASASPGLSTRPGAAPSARQILLAAATSVAKTSADGDYWVKHVVVGGTEPAPNGKYRLRRTWSQELWASPAAGEPTWRISQFLGAKPAGPEDEKAWRADGSPKTWTYPAKQITTDGKSTVVPGRTVTSAPGAREAQREDAGGSLGTLAGGEPMTPDRLDRLPATPEGLRDYLEKVVEKTVARGGMPPLGKGENTDQRLYDLGVTVIMHFPVSPQVRAAAYRMLASLPTVTALGEVTDALGRRGRAVGIPRTAALGASEGAERLVVDTETGLPLALEYTDAPDWSRQGAAVLFYEALKESRWTDEKPDLPAKTSGPKDAAG</sequence>